<proteinExistence type="predicted"/>
<dbReference type="InterPro" id="IPR015943">
    <property type="entry name" value="WD40/YVTN_repeat-like_dom_sf"/>
</dbReference>
<dbReference type="InterPro" id="IPR027417">
    <property type="entry name" value="P-loop_NTPase"/>
</dbReference>
<evidence type="ECO:0000256" key="3">
    <source>
        <dbReference type="PROSITE-ProRule" id="PRU00221"/>
    </source>
</evidence>
<dbReference type="InterPro" id="IPR019775">
    <property type="entry name" value="WD40_repeat_CS"/>
</dbReference>
<dbReference type="PRINTS" id="PR00320">
    <property type="entry name" value="GPROTEINBRPT"/>
</dbReference>
<evidence type="ECO:0000313" key="7">
    <source>
        <dbReference type="Proteomes" id="UP000663827"/>
    </source>
</evidence>
<feature type="repeat" description="WD" evidence="3">
    <location>
        <begin position="821"/>
        <end position="862"/>
    </location>
</feature>
<dbReference type="SUPFAM" id="SSF50978">
    <property type="entry name" value="WD40 repeat-like"/>
    <property type="match status" value="1"/>
</dbReference>
<sequence length="1152" mass="127414">MTDDSRRFKRLRTEFKSIFGRDGGPVGSTPTPGSDAPTPMTVEQTSAYPPPPAHLKACLESLGHVSSMSGLGPLERVIEGLADCVGIYEHAAQGRRAYTELRMELEDIFQELHQYITLSPTVASSVSDICVLLQNEIDYVKGQQVRSKKRRLAEAEQDEDNILECYKRMRNHLQGLSRKMGVSTLAIVEKHAMDDRLNKLAPALSARYNSGSALKLKRGPCTKGTRVKVLSDMYQWITGENTGNIYWMSGMAGTGKTTIAYSLCERLDMGPGRILGASFFCSRSLPECRDVGKIIPSIAYQLAQRSQAFCYVLSEIVKLRQEALDDAPSMQFETLLVKPLLDPKVKAGLPAGVVVVIDALDECEDMTSTRHILDALSTKSKGLPIKFVVSSRPETAIRDQMQRNGSWVDARVVLHELDSGEVQTDIRTYLKAELAPVDPSESDINKLVDQAGVLFIYAATVVRYLGRDNFQRNSRARLRTMLDTSRQQSKAQTKDIDQLYQLILEAAMNDDELENSEREDIKLILKTVVCAKAPLTVAALNSLLKLGDVERVSAALRPLWSVLHVVGREMTVTTLHASFPDYLTHSERSGNSMWHCDLAIHHHILAQRCFECVRDARPQFNICQLESSYLNDNEVVGLDERIEKLIPIKLRYACRYWSAHLYASDSSASSGLLSLLEQFLSNSLLLWLEVMNLTQNISTTPEKVTTVRRWAMRHGATQELIDLMQDAWRFATTVVSSPVGQSTPHIYVSMLPFLPSHSPIRKHYYQRMHGMIDVEGTARNRKKTTRGMVIKSDWKVIWLVDLPSGRIVHHMHMSHDPFSFSDDTSDMVTSLAFSPDGSCVASGMIDGSIWTWDVRSGQPTLGPLRGHKGTIDCLVFSHSGLFIISVDEYGTILMWDATTGKPTGAPLLSHTGAVWTMAVSPDDSKLVSGSRDQTVRVWDMQTGRLVFDPITGHAEDPECILSIVISANGKLVVIGLSDSTVQIWNVQTGQAEAGPFFLPSSVSSVAISPDNAHISAGLDDGTIQICDLTTGAAVSGQLRAHSKWVSMLMYSHDGARIISYSHYDGSLSVFDAQSVTATDDTLPVDLESILSIDISPDGRHIVSGSDGNTLRIWDRMNGEIIQGPLVGHTKRTTTPCGNGMLEMGVLYKRITR</sequence>
<reference evidence="6" key="1">
    <citation type="submission" date="2021-01" db="EMBL/GenBank/DDBJ databases">
        <authorList>
            <person name="Kaushik A."/>
        </authorList>
    </citation>
    <scope>NUCLEOTIDE SEQUENCE</scope>
    <source>
        <strain evidence="6">AG5</strain>
    </source>
</reference>
<feature type="repeat" description="WD" evidence="3">
    <location>
        <begin position="864"/>
        <end position="905"/>
    </location>
</feature>
<organism evidence="6 7">
    <name type="scientific">Rhizoctonia solani</name>
    <dbReference type="NCBI Taxonomy" id="456999"/>
    <lineage>
        <taxon>Eukaryota</taxon>
        <taxon>Fungi</taxon>
        <taxon>Dikarya</taxon>
        <taxon>Basidiomycota</taxon>
        <taxon>Agaricomycotina</taxon>
        <taxon>Agaricomycetes</taxon>
        <taxon>Cantharellales</taxon>
        <taxon>Ceratobasidiaceae</taxon>
        <taxon>Rhizoctonia</taxon>
    </lineage>
</organism>
<dbReference type="Pfam" id="PF00400">
    <property type="entry name" value="WD40"/>
    <property type="match status" value="6"/>
</dbReference>
<keyword evidence="2" id="KW-0677">Repeat</keyword>
<dbReference type="EMBL" id="CAJNJQ010000495">
    <property type="protein sequence ID" value="CAE7082053.1"/>
    <property type="molecule type" value="Genomic_DNA"/>
</dbReference>
<feature type="repeat" description="WD" evidence="3">
    <location>
        <begin position="960"/>
        <end position="994"/>
    </location>
</feature>
<keyword evidence="1 3" id="KW-0853">WD repeat</keyword>
<feature type="repeat" description="WD" evidence="3">
    <location>
        <begin position="1082"/>
        <end position="1123"/>
    </location>
</feature>
<evidence type="ECO:0000256" key="1">
    <source>
        <dbReference type="ARBA" id="ARBA00022574"/>
    </source>
</evidence>
<dbReference type="PROSITE" id="PS00678">
    <property type="entry name" value="WD_REPEATS_1"/>
    <property type="match status" value="3"/>
</dbReference>
<name>A0A8H3DSF1_9AGAM</name>
<dbReference type="InterPro" id="IPR056884">
    <property type="entry name" value="NPHP3-like_N"/>
</dbReference>
<feature type="repeat" description="WD" evidence="3">
    <location>
        <begin position="907"/>
        <end position="948"/>
    </location>
</feature>
<dbReference type="PROSITE" id="PS50294">
    <property type="entry name" value="WD_REPEATS_REGION"/>
    <property type="match status" value="4"/>
</dbReference>
<dbReference type="Gene3D" id="2.130.10.10">
    <property type="entry name" value="YVTN repeat-like/Quinoprotein amine dehydrogenase"/>
    <property type="match status" value="2"/>
</dbReference>
<dbReference type="PANTHER" id="PTHR22847">
    <property type="entry name" value="WD40 REPEAT PROTEIN"/>
    <property type="match status" value="1"/>
</dbReference>
<dbReference type="InterPro" id="IPR001680">
    <property type="entry name" value="WD40_rpt"/>
</dbReference>
<evidence type="ECO:0000256" key="2">
    <source>
        <dbReference type="ARBA" id="ARBA00022737"/>
    </source>
</evidence>
<dbReference type="Proteomes" id="UP000663827">
    <property type="component" value="Unassembled WGS sequence"/>
</dbReference>
<dbReference type="PANTHER" id="PTHR22847:SF637">
    <property type="entry name" value="WD REPEAT DOMAIN 5B"/>
    <property type="match status" value="1"/>
</dbReference>
<dbReference type="GO" id="GO:1990234">
    <property type="term" value="C:transferase complex"/>
    <property type="evidence" value="ECO:0007669"/>
    <property type="project" value="UniProtKB-ARBA"/>
</dbReference>
<protein>
    <recommendedName>
        <fullName evidence="5">Nephrocystin 3-like N-terminal domain-containing protein</fullName>
    </recommendedName>
</protein>
<dbReference type="SMART" id="SM00320">
    <property type="entry name" value="WD40"/>
    <property type="match status" value="7"/>
</dbReference>
<evidence type="ECO:0000313" key="6">
    <source>
        <dbReference type="EMBL" id="CAE7082053.1"/>
    </source>
</evidence>
<comment type="caution">
    <text evidence="6">The sequence shown here is derived from an EMBL/GenBank/DDBJ whole genome shotgun (WGS) entry which is preliminary data.</text>
</comment>
<dbReference type="PROSITE" id="PS50082">
    <property type="entry name" value="WD_REPEATS_2"/>
    <property type="match status" value="5"/>
</dbReference>
<dbReference type="SUPFAM" id="SSF52540">
    <property type="entry name" value="P-loop containing nucleoside triphosphate hydrolases"/>
    <property type="match status" value="1"/>
</dbReference>
<accession>A0A8H3DSF1</accession>
<dbReference type="InterPro" id="IPR020472">
    <property type="entry name" value="WD40_PAC1"/>
</dbReference>
<evidence type="ECO:0000256" key="4">
    <source>
        <dbReference type="SAM" id="MobiDB-lite"/>
    </source>
</evidence>
<gene>
    <name evidence="6" type="ORF">RDB_LOCUS24443</name>
</gene>
<dbReference type="Gene3D" id="3.40.50.300">
    <property type="entry name" value="P-loop containing nucleotide triphosphate hydrolases"/>
    <property type="match status" value="1"/>
</dbReference>
<dbReference type="AlphaFoldDB" id="A0A8H3DSF1"/>
<feature type="region of interest" description="Disordered" evidence="4">
    <location>
        <begin position="18"/>
        <end position="48"/>
    </location>
</feature>
<dbReference type="CDD" id="cd00200">
    <property type="entry name" value="WD40"/>
    <property type="match status" value="1"/>
</dbReference>
<dbReference type="InterPro" id="IPR036322">
    <property type="entry name" value="WD40_repeat_dom_sf"/>
</dbReference>
<evidence type="ECO:0000259" key="5">
    <source>
        <dbReference type="Pfam" id="PF24883"/>
    </source>
</evidence>
<feature type="domain" description="Nephrocystin 3-like N-terminal" evidence="5">
    <location>
        <begin position="232"/>
        <end position="392"/>
    </location>
</feature>
<dbReference type="Pfam" id="PF24883">
    <property type="entry name" value="NPHP3_N"/>
    <property type="match status" value="1"/>
</dbReference>